<dbReference type="OrthoDB" id="128269at2759"/>
<reference evidence="2" key="1">
    <citation type="submission" date="2017-03" db="EMBL/GenBank/DDBJ databases">
        <title>Phytopthora megakarya and P. palmivora, two closely related causual agents of cacao black pod achieved similar genome size and gene model numbers by different mechanisms.</title>
        <authorList>
            <person name="Ali S."/>
            <person name="Shao J."/>
            <person name="Larry D.J."/>
            <person name="Kronmiller B."/>
            <person name="Shen D."/>
            <person name="Strem M.D."/>
            <person name="Melnick R.L."/>
            <person name="Guiltinan M.J."/>
            <person name="Tyler B.M."/>
            <person name="Meinhardt L.W."/>
            <person name="Bailey B.A."/>
        </authorList>
    </citation>
    <scope>NUCLEOTIDE SEQUENCE [LARGE SCALE GENOMIC DNA]</scope>
    <source>
        <strain evidence="2">zdho120</strain>
    </source>
</reference>
<proteinExistence type="predicted"/>
<keyword evidence="2" id="KW-1185">Reference proteome</keyword>
<evidence type="ECO:0000313" key="1">
    <source>
        <dbReference type="EMBL" id="OWZ11808.1"/>
    </source>
</evidence>
<comment type="caution">
    <text evidence="1">The sequence shown here is derived from an EMBL/GenBank/DDBJ whole genome shotgun (WGS) entry which is preliminary data.</text>
</comment>
<name>A0A225W3P4_9STRA</name>
<accession>A0A225W3P4</accession>
<protein>
    <submittedName>
        <fullName evidence="1">Uncharacterized protein</fullName>
    </submittedName>
</protein>
<dbReference type="AlphaFoldDB" id="A0A225W3P4"/>
<dbReference type="Proteomes" id="UP000198211">
    <property type="component" value="Unassembled WGS sequence"/>
</dbReference>
<evidence type="ECO:0000313" key="2">
    <source>
        <dbReference type="Proteomes" id="UP000198211"/>
    </source>
</evidence>
<organism evidence="1 2">
    <name type="scientific">Phytophthora megakarya</name>
    <dbReference type="NCBI Taxonomy" id="4795"/>
    <lineage>
        <taxon>Eukaryota</taxon>
        <taxon>Sar</taxon>
        <taxon>Stramenopiles</taxon>
        <taxon>Oomycota</taxon>
        <taxon>Peronosporomycetes</taxon>
        <taxon>Peronosporales</taxon>
        <taxon>Peronosporaceae</taxon>
        <taxon>Phytophthora</taxon>
    </lineage>
</organism>
<gene>
    <name evidence="1" type="ORF">PHMEG_00015119</name>
</gene>
<sequence length="296" mass="33954">MSGWRMVTMCQLEARLVSELRHRQLHSAISVQAKLIKMYQGLLRSKFLSDNTLEIGNSNWNHYHRVELPQEPFDTEFYNACTRTFNAIYAQTDEIFNSCGLNSTDEMFGSYTCEKKDENDRSFFQFTDKRTFSSSFENAHNSFRRTLSLHQKKHQQQYGGMEDPDNTVAIKFRVTARLKTGFVGSVLLRLIHRRYQEVNRMVTVWRVFAEGEGEFAALHAAEIGWGILSPVPGVPESTMLRVCAHYIPMNLNNVVAPEQEQLTKQFSGMVVEASTSNAEEIACTFEKLLLNDAEEP</sequence>
<dbReference type="EMBL" id="NBNE01002021">
    <property type="protein sequence ID" value="OWZ11808.1"/>
    <property type="molecule type" value="Genomic_DNA"/>
</dbReference>